<accession>A0A1G6Y6R0</accession>
<keyword evidence="1 2" id="KW-0238">DNA-binding</keyword>
<organism evidence="5 6">
    <name type="scientific">Glycomyces harbinensis</name>
    <dbReference type="NCBI Taxonomy" id="58114"/>
    <lineage>
        <taxon>Bacteria</taxon>
        <taxon>Bacillati</taxon>
        <taxon>Actinomycetota</taxon>
        <taxon>Actinomycetes</taxon>
        <taxon>Glycomycetales</taxon>
        <taxon>Glycomycetaceae</taxon>
        <taxon>Glycomyces</taxon>
    </lineage>
</organism>
<dbReference type="InterPro" id="IPR050109">
    <property type="entry name" value="HTH-type_TetR-like_transc_reg"/>
</dbReference>
<evidence type="ECO:0000256" key="2">
    <source>
        <dbReference type="PROSITE-ProRule" id="PRU00335"/>
    </source>
</evidence>
<dbReference type="PANTHER" id="PTHR30328:SF54">
    <property type="entry name" value="HTH-TYPE TRANSCRIPTIONAL REPRESSOR SCO4008"/>
    <property type="match status" value="1"/>
</dbReference>
<evidence type="ECO:0000313" key="5">
    <source>
        <dbReference type="EMBL" id="SDD86174.1"/>
    </source>
</evidence>
<gene>
    <name evidence="5" type="ORF">SAMN05216270_108172</name>
</gene>
<dbReference type="GO" id="GO:0006355">
    <property type="term" value="P:regulation of DNA-templated transcription"/>
    <property type="evidence" value="ECO:0007669"/>
    <property type="project" value="UniProtKB-ARBA"/>
</dbReference>
<dbReference type="OrthoDB" id="4726108at2"/>
<dbReference type="PROSITE" id="PS50977">
    <property type="entry name" value="HTH_TETR_2"/>
    <property type="match status" value="1"/>
</dbReference>
<dbReference type="Gene3D" id="1.10.357.10">
    <property type="entry name" value="Tetracycline Repressor, domain 2"/>
    <property type="match status" value="1"/>
</dbReference>
<feature type="domain" description="HTH tetR-type" evidence="4">
    <location>
        <begin position="10"/>
        <end position="70"/>
    </location>
</feature>
<dbReference type="STRING" id="58114.SAMN05216270_108172"/>
<dbReference type="AlphaFoldDB" id="A0A1G6Y6R0"/>
<dbReference type="EMBL" id="FNAD01000008">
    <property type="protein sequence ID" value="SDD86174.1"/>
    <property type="molecule type" value="Genomic_DNA"/>
</dbReference>
<keyword evidence="3" id="KW-0175">Coiled coil</keyword>
<name>A0A1G6Y6R0_9ACTN</name>
<keyword evidence="6" id="KW-1185">Reference proteome</keyword>
<evidence type="ECO:0000256" key="1">
    <source>
        <dbReference type="ARBA" id="ARBA00023125"/>
    </source>
</evidence>
<dbReference type="Pfam" id="PF00440">
    <property type="entry name" value="TetR_N"/>
    <property type="match status" value="1"/>
</dbReference>
<feature type="DNA-binding region" description="H-T-H motif" evidence="2">
    <location>
        <begin position="33"/>
        <end position="52"/>
    </location>
</feature>
<dbReference type="PANTHER" id="PTHR30328">
    <property type="entry name" value="TRANSCRIPTIONAL REPRESSOR"/>
    <property type="match status" value="1"/>
</dbReference>
<dbReference type="InterPro" id="IPR001647">
    <property type="entry name" value="HTH_TetR"/>
</dbReference>
<evidence type="ECO:0000256" key="3">
    <source>
        <dbReference type="SAM" id="Coils"/>
    </source>
</evidence>
<proteinExistence type="predicted"/>
<protein>
    <submittedName>
        <fullName evidence="5">Transcriptional regulator, TetR family</fullName>
    </submittedName>
</protein>
<evidence type="ECO:0000313" key="6">
    <source>
        <dbReference type="Proteomes" id="UP000198949"/>
    </source>
</evidence>
<dbReference type="RefSeq" id="WP_091036604.1">
    <property type="nucleotide sequence ID" value="NZ_FNAD01000008.1"/>
</dbReference>
<dbReference type="Pfam" id="PF17926">
    <property type="entry name" value="TetR_C_21"/>
    <property type="match status" value="1"/>
</dbReference>
<dbReference type="PRINTS" id="PR00455">
    <property type="entry name" value="HTHTETR"/>
</dbReference>
<dbReference type="Proteomes" id="UP000198949">
    <property type="component" value="Unassembled WGS sequence"/>
</dbReference>
<dbReference type="InterPro" id="IPR036271">
    <property type="entry name" value="Tet_transcr_reg_TetR-rel_C_sf"/>
</dbReference>
<evidence type="ECO:0000259" key="4">
    <source>
        <dbReference type="PROSITE" id="PS50977"/>
    </source>
</evidence>
<dbReference type="SUPFAM" id="SSF46689">
    <property type="entry name" value="Homeodomain-like"/>
    <property type="match status" value="1"/>
</dbReference>
<dbReference type="InterPro" id="IPR009057">
    <property type="entry name" value="Homeodomain-like_sf"/>
</dbReference>
<sequence length="307" mass="32896">MPLHEGKRSDATRRALLRAAREEFAEHGLAGGRVDSIADAAGVNKERIYGIFGSKDKLFDAVLIDVMQEFTELVDPLWGTGDVGAFVGSLYDYQRTRPQLLRLLAWEALHRGGGDVHDVGGWRREHYRLKLEGALRHFGTDDPFRAGLMTLVICGIPNWLNLVPQLRRLLLGDRWDDADAIKAFLVSFAEGAARASGAFPRPVNELTGEGGEDRVTGPYDPEGVGAEDETVLAVGAAGGTLPESAADDPVAAAAARLRRAQAEADEAKAALGEALRAANARGTSANRLAKEVAGTVSRPVVLKLLAE</sequence>
<dbReference type="InterPro" id="IPR041467">
    <property type="entry name" value="Sco4008_C"/>
</dbReference>
<dbReference type="SUPFAM" id="SSF48498">
    <property type="entry name" value="Tetracyclin repressor-like, C-terminal domain"/>
    <property type="match status" value="1"/>
</dbReference>
<feature type="coiled-coil region" evidence="3">
    <location>
        <begin position="250"/>
        <end position="277"/>
    </location>
</feature>
<reference evidence="6" key="1">
    <citation type="submission" date="2016-10" db="EMBL/GenBank/DDBJ databases">
        <authorList>
            <person name="Varghese N."/>
            <person name="Submissions S."/>
        </authorList>
    </citation>
    <scope>NUCLEOTIDE SEQUENCE [LARGE SCALE GENOMIC DNA]</scope>
    <source>
        <strain evidence="6">CGMCC 4.3516</strain>
    </source>
</reference>
<dbReference type="GO" id="GO:0003677">
    <property type="term" value="F:DNA binding"/>
    <property type="evidence" value="ECO:0007669"/>
    <property type="project" value="UniProtKB-UniRule"/>
</dbReference>